<evidence type="ECO:0000313" key="1">
    <source>
        <dbReference type="EMBL" id="CAK0912144.1"/>
    </source>
</evidence>
<reference evidence="1" key="1">
    <citation type="submission" date="2023-10" db="EMBL/GenBank/DDBJ databases">
        <authorList>
            <person name="Chen Y."/>
            <person name="Shah S."/>
            <person name="Dougan E. K."/>
            <person name="Thang M."/>
            <person name="Chan C."/>
        </authorList>
    </citation>
    <scope>NUCLEOTIDE SEQUENCE [LARGE SCALE GENOMIC DNA]</scope>
</reference>
<evidence type="ECO:0000313" key="2">
    <source>
        <dbReference type="Proteomes" id="UP001189429"/>
    </source>
</evidence>
<accession>A0ABN9YH00</accession>
<sequence>MLGILEATECRFVTTTSHTDSTTRGCTRATSSTIVISATSTRSPSTPSSATVTSTTLTTSTTRWTIRSTWQQRQHNFGIAWKVTVNALRRLQMRIRARVM</sequence>
<organism evidence="1 2">
    <name type="scientific">Prorocentrum cordatum</name>
    <dbReference type="NCBI Taxonomy" id="2364126"/>
    <lineage>
        <taxon>Eukaryota</taxon>
        <taxon>Sar</taxon>
        <taxon>Alveolata</taxon>
        <taxon>Dinophyceae</taxon>
        <taxon>Prorocentrales</taxon>
        <taxon>Prorocentraceae</taxon>
        <taxon>Prorocentrum</taxon>
    </lineage>
</organism>
<protein>
    <submittedName>
        <fullName evidence="1">Uncharacterized protein</fullName>
    </submittedName>
</protein>
<dbReference type="EMBL" id="CAUYUJ010022703">
    <property type="protein sequence ID" value="CAK0912144.1"/>
    <property type="molecule type" value="Genomic_DNA"/>
</dbReference>
<dbReference type="Proteomes" id="UP001189429">
    <property type="component" value="Unassembled WGS sequence"/>
</dbReference>
<name>A0ABN9YH00_9DINO</name>
<gene>
    <name evidence="1" type="ORF">PCOR1329_LOCUS85762</name>
</gene>
<keyword evidence="2" id="KW-1185">Reference proteome</keyword>
<proteinExistence type="predicted"/>
<comment type="caution">
    <text evidence="1">The sequence shown here is derived from an EMBL/GenBank/DDBJ whole genome shotgun (WGS) entry which is preliminary data.</text>
</comment>